<comment type="similarity">
    <text evidence="6">Belongs to the actin family.</text>
</comment>
<dbReference type="PANTHER" id="PTHR11937">
    <property type="entry name" value="ACTIN"/>
    <property type="match status" value="1"/>
</dbReference>
<dbReference type="Pfam" id="PF00022">
    <property type="entry name" value="Actin"/>
    <property type="match status" value="2"/>
</dbReference>
<gene>
    <name evidence="7" type="primary">Contig15269.g16266</name>
    <name evidence="7" type="ORF">STYLEM_6311</name>
</gene>
<dbReference type="GO" id="GO:0005856">
    <property type="term" value="C:cytoskeleton"/>
    <property type="evidence" value="ECO:0007669"/>
    <property type="project" value="UniProtKB-SubCell"/>
</dbReference>
<proteinExistence type="inferred from homology"/>
<dbReference type="InParanoid" id="A0A078A628"/>
<protein>
    <recommendedName>
        <fullName evidence="2">Actin, cytoplasmic</fullName>
    </recommendedName>
</protein>
<dbReference type="FunFam" id="3.30.420.40:FF:000050">
    <property type="entry name" value="Actin, alpha skeletal muscle"/>
    <property type="match status" value="1"/>
</dbReference>
<reference evidence="7 8" key="1">
    <citation type="submission" date="2014-06" db="EMBL/GenBank/DDBJ databases">
        <authorList>
            <person name="Swart Estienne"/>
        </authorList>
    </citation>
    <scope>NUCLEOTIDE SEQUENCE [LARGE SCALE GENOMIC DNA]</scope>
    <source>
        <strain evidence="7 8">130c</strain>
    </source>
</reference>
<dbReference type="PRINTS" id="PR00190">
    <property type="entry name" value="ACTIN"/>
</dbReference>
<evidence type="ECO:0000256" key="3">
    <source>
        <dbReference type="ARBA" id="ARBA00022490"/>
    </source>
</evidence>
<name>A0A078A628_STYLE</name>
<evidence type="ECO:0000256" key="1">
    <source>
        <dbReference type="ARBA" id="ARBA00004245"/>
    </source>
</evidence>
<dbReference type="Gene3D" id="3.30.420.40">
    <property type="match status" value="1"/>
</dbReference>
<organism evidence="7 8">
    <name type="scientific">Stylonychia lemnae</name>
    <name type="common">Ciliate</name>
    <dbReference type="NCBI Taxonomy" id="5949"/>
    <lineage>
        <taxon>Eukaryota</taxon>
        <taxon>Sar</taxon>
        <taxon>Alveolata</taxon>
        <taxon>Ciliophora</taxon>
        <taxon>Intramacronucleata</taxon>
        <taxon>Spirotrichea</taxon>
        <taxon>Stichotrichia</taxon>
        <taxon>Sporadotrichida</taxon>
        <taxon>Oxytrichidae</taxon>
        <taxon>Stylonychinae</taxon>
        <taxon>Stylonychia</taxon>
    </lineage>
</organism>
<evidence type="ECO:0000313" key="8">
    <source>
        <dbReference type="Proteomes" id="UP000039865"/>
    </source>
</evidence>
<dbReference type="EMBL" id="CCKQ01006060">
    <property type="protein sequence ID" value="CDW77351.1"/>
    <property type="molecule type" value="Genomic_DNA"/>
</dbReference>
<accession>A0A078A628</accession>
<dbReference type="InterPro" id="IPR043129">
    <property type="entry name" value="ATPase_NBD"/>
</dbReference>
<dbReference type="SMART" id="SM00268">
    <property type="entry name" value="ACTIN"/>
    <property type="match status" value="1"/>
</dbReference>
<comment type="catalytic activity">
    <reaction evidence="5">
        <text>ATP + H2O = ADP + phosphate + H(+)</text>
        <dbReference type="Rhea" id="RHEA:13065"/>
        <dbReference type="ChEBI" id="CHEBI:15377"/>
        <dbReference type="ChEBI" id="CHEBI:15378"/>
        <dbReference type="ChEBI" id="CHEBI:30616"/>
        <dbReference type="ChEBI" id="CHEBI:43474"/>
        <dbReference type="ChEBI" id="CHEBI:456216"/>
    </reaction>
</comment>
<evidence type="ECO:0000256" key="5">
    <source>
        <dbReference type="ARBA" id="ARBA00049360"/>
    </source>
</evidence>
<evidence type="ECO:0000256" key="4">
    <source>
        <dbReference type="ARBA" id="ARBA00023212"/>
    </source>
</evidence>
<keyword evidence="3" id="KW-0963">Cytoplasm</keyword>
<sequence length="324" mass="38110">MSGQQTCVIVNGLEYTREWDSQERMHQELSSQLSFEGDEARSKRGSLQISHLIEDGAVQDWDNMKNPWSQIFQNKLIVSPDQHPVLLLSCSQSKINREKMTQIIFETFVQFLMEYCKSPRILCRHTACSGTLFLRQIHWLKNKAWWRRSYIVDGEIRCRERFSVAMNVTEDIKEKLCFVVQDYEAALQQSQESYEFDKSYELPDGQVVSLGSEKLKVPEYLLNPQEISDINLNSLHYQIFQSITDCDIDTRRDLYQNIVLAGGTSNFNNNIILFYLRLLLAHTEDYRFGKEVPQQVDKNHLLRFSLQKKNMLKKDPQLFIKKYL</sequence>
<comment type="subcellular location">
    <subcellularLocation>
        <location evidence="1">Cytoplasm</location>
        <location evidence="1">Cytoskeleton</location>
    </subcellularLocation>
</comment>
<evidence type="ECO:0000256" key="2">
    <source>
        <dbReference type="ARBA" id="ARBA00020098"/>
    </source>
</evidence>
<dbReference type="Proteomes" id="UP000039865">
    <property type="component" value="Unassembled WGS sequence"/>
</dbReference>
<dbReference type="InterPro" id="IPR004000">
    <property type="entry name" value="Actin"/>
</dbReference>
<dbReference type="Gene3D" id="3.90.640.10">
    <property type="entry name" value="Actin, Chain A, domain 4"/>
    <property type="match status" value="1"/>
</dbReference>
<evidence type="ECO:0000313" key="7">
    <source>
        <dbReference type="EMBL" id="CDW77351.1"/>
    </source>
</evidence>
<dbReference type="OrthoDB" id="74201at2759"/>
<keyword evidence="4" id="KW-0206">Cytoskeleton</keyword>
<evidence type="ECO:0000256" key="6">
    <source>
        <dbReference type="RuleBase" id="RU000487"/>
    </source>
</evidence>
<dbReference type="SUPFAM" id="SSF53067">
    <property type="entry name" value="Actin-like ATPase domain"/>
    <property type="match status" value="2"/>
</dbReference>
<keyword evidence="8" id="KW-1185">Reference proteome</keyword>
<dbReference type="AlphaFoldDB" id="A0A078A628"/>